<gene>
    <name evidence="3" type="ORF">SCHPADRAFT_889173</name>
</gene>
<keyword evidence="2" id="KW-0472">Membrane</keyword>
<evidence type="ECO:0000313" key="3">
    <source>
        <dbReference type="EMBL" id="KLO14503.1"/>
    </source>
</evidence>
<feature type="compositionally biased region" description="Low complexity" evidence="1">
    <location>
        <begin position="36"/>
        <end position="57"/>
    </location>
</feature>
<evidence type="ECO:0000313" key="4">
    <source>
        <dbReference type="Proteomes" id="UP000053477"/>
    </source>
</evidence>
<dbReference type="InParanoid" id="A0A0H2RYF1"/>
<sequence length="344" mass="37846">MAARSQMLEGDVGDAFQAYMRQRRRDGDGDGGGGPSTSTQTAPATSQAGQAAGASSSNRSTQAGGSHTQANGSGQSGASLMFPANFRRANASEVTLPPGGASFARAGDAPPSPPSPHPPPSNSQPSSTQLASPCPRHATDPSENAEAGPSSHRLSFSTWGINRRIGGLLDDDEVLRWAEAFDEEERERQGPPHPSSPTPSDLARIDDYLDELAFDFYIEEQFFERYGYNDIEVYERVATRLWYAPHVNNPAFDAYCAELEFQELVDWCIAFEDEDARLEQQRKEVREGLFIVRLHVYSSIILVFFGMILDRNRHAHTAAKRNTSISSVNYSMARIKLSIWLNWS</sequence>
<accession>A0A0H2RYF1</accession>
<dbReference type="Proteomes" id="UP000053477">
    <property type="component" value="Unassembled WGS sequence"/>
</dbReference>
<organism evidence="3 4">
    <name type="scientific">Schizopora paradoxa</name>
    <dbReference type="NCBI Taxonomy" id="27342"/>
    <lineage>
        <taxon>Eukaryota</taxon>
        <taxon>Fungi</taxon>
        <taxon>Dikarya</taxon>
        <taxon>Basidiomycota</taxon>
        <taxon>Agaricomycotina</taxon>
        <taxon>Agaricomycetes</taxon>
        <taxon>Hymenochaetales</taxon>
        <taxon>Schizoporaceae</taxon>
        <taxon>Schizopora</taxon>
    </lineage>
</organism>
<feature type="compositionally biased region" description="Polar residues" evidence="1">
    <location>
        <begin position="58"/>
        <end position="78"/>
    </location>
</feature>
<feature type="transmembrane region" description="Helical" evidence="2">
    <location>
        <begin position="290"/>
        <end position="309"/>
    </location>
</feature>
<feature type="compositionally biased region" description="Pro residues" evidence="1">
    <location>
        <begin position="110"/>
        <end position="122"/>
    </location>
</feature>
<protein>
    <submittedName>
        <fullName evidence="3">Uncharacterized protein</fullName>
    </submittedName>
</protein>
<evidence type="ECO:0000256" key="1">
    <source>
        <dbReference type="SAM" id="MobiDB-lite"/>
    </source>
</evidence>
<keyword evidence="4" id="KW-1185">Reference proteome</keyword>
<feature type="region of interest" description="Disordered" evidence="1">
    <location>
        <begin position="182"/>
        <end position="202"/>
    </location>
</feature>
<dbReference type="AlphaFoldDB" id="A0A0H2RYF1"/>
<keyword evidence="2" id="KW-0812">Transmembrane</keyword>
<reference evidence="3 4" key="1">
    <citation type="submission" date="2015-04" db="EMBL/GenBank/DDBJ databases">
        <title>Complete genome sequence of Schizopora paradoxa KUC8140, a cosmopolitan wood degrader in East Asia.</title>
        <authorList>
            <consortium name="DOE Joint Genome Institute"/>
            <person name="Min B."/>
            <person name="Park H."/>
            <person name="Jang Y."/>
            <person name="Kim J.-J."/>
            <person name="Kim K.H."/>
            <person name="Pangilinan J."/>
            <person name="Lipzen A."/>
            <person name="Riley R."/>
            <person name="Grigoriev I.V."/>
            <person name="Spatafora J.W."/>
            <person name="Choi I.-G."/>
        </authorList>
    </citation>
    <scope>NUCLEOTIDE SEQUENCE [LARGE SCALE GENOMIC DNA]</scope>
    <source>
        <strain evidence="3 4">KUC8140</strain>
    </source>
</reference>
<feature type="region of interest" description="Disordered" evidence="1">
    <location>
        <begin position="1"/>
        <end position="153"/>
    </location>
</feature>
<proteinExistence type="predicted"/>
<keyword evidence="2" id="KW-1133">Transmembrane helix</keyword>
<name>A0A0H2RYF1_9AGAM</name>
<evidence type="ECO:0000256" key="2">
    <source>
        <dbReference type="SAM" id="Phobius"/>
    </source>
</evidence>
<dbReference type="EMBL" id="KQ085942">
    <property type="protein sequence ID" value="KLO14503.1"/>
    <property type="molecule type" value="Genomic_DNA"/>
</dbReference>